<accession>A0ABV9FGT3</accession>
<feature type="chain" id="PRO_5045849397" evidence="1">
    <location>
        <begin position="28"/>
        <end position="273"/>
    </location>
</feature>
<dbReference type="PROSITE" id="PS51257">
    <property type="entry name" value="PROKAR_LIPOPROTEIN"/>
    <property type="match status" value="1"/>
</dbReference>
<comment type="caution">
    <text evidence="3">The sequence shown here is derived from an EMBL/GenBank/DDBJ whole genome shotgun (WGS) entry which is preliminary data.</text>
</comment>
<name>A0ABV9FGT3_9BACL</name>
<keyword evidence="4" id="KW-1185">Reference proteome</keyword>
<sequence length="273" mass="28962">MKKGRNSAKLFAVIVLATALTACGDLANSLTGEVRDSVIGEGSGSGKLASLDKRSFAAGEFDKMEVQTEAMEIQVTPGSGDKAEVELLADNTLESRFSFEAKVESGVLKVVVKEKAKSGILKDQRGERKLRIALPDKVYSSVTIRNAFGIVEAAGVKTERTDIRIDAGDIRLNGVTGQLNLEANAGEIVVEGIGLNDDVKARTDAGRIAIHLDEAPKDGSFQLGSEVGEVKLNLEQVEYSEQSANKKVGKIGSNGNRIDAYTAVGEIVVDVKP</sequence>
<organism evidence="3 4">
    <name type="scientific">Cohnella hongkongensis</name>
    <dbReference type="NCBI Taxonomy" id="178337"/>
    <lineage>
        <taxon>Bacteria</taxon>
        <taxon>Bacillati</taxon>
        <taxon>Bacillota</taxon>
        <taxon>Bacilli</taxon>
        <taxon>Bacillales</taxon>
        <taxon>Paenibacillaceae</taxon>
        <taxon>Cohnella</taxon>
    </lineage>
</organism>
<evidence type="ECO:0000259" key="2">
    <source>
        <dbReference type="Pfam" id="PF13349"/>
    </source>
</evidence>
<feature type="domain" description="DUF4097" evidence="2">
    <location>
        <begin position="79"/>
        <end position="269"/>
    </location>
</feature>
<dbReference type="Proteomes" id="UP001596028">
    <property type="component" value="Unassembled WGS sequence"/>
</dbReference>
<evidence type="ECO:0000256" key="1">
    <source>
        <dbReference type="SAM" id="SignalP"/>
    </source>
</evidence>
<keyword evidence="1" id="KW-0732">Signal</keyword>
<evidence type="ECO:0000313" key="3">
    <source>
        <dbReference type="EMBL" id="MFC4601191.1"/>
    </source>
</evidence>
<dbReference type="RefSeq" id="WP_378100947.1">
    <property type="nucleotide sequence ID" value="NZ_JBHSEP010000023.1"/>
</dbReference>
<dbReference type="EMBL" id="JBHSEP010000023">
    <property type="protein sequence ID" value="MFC4601191.1"/>
    <property type="molecule type" value="Genomic_DNA"/>
</dbReference>
<proteinExistence type="predicted"/>
<reference evidence="4" key="1">
    <citation type="journal article" date="2019" name="Int. J. Syst. Evol. Microbiol.">
        <title>The Global Catalogue of Microorganisms (GCM) 10K type strain sequencing project: providing services to taxonomists for standard genome sequencing and annotation.</title>
        <authorList>
            <consortium name="The Broad Institute Genomics Platform"/>
            <consortium name="The Broad Institute Genome Sequencing Center for Infectious Disease"/>
            <person name="Wu L."/>
            <person name="Ma J."/>
        </authorList>
    </citation>
    <scope>NUCLEOTIDE SEQUENCE [LARGE SCALE GENOMIC DNA]</scope>
    <source>
        <strain evidence="4">CCUG 49571</strain>
    </source>
</reference>
<dbReference type="InterPro" id="IPR025164">
    <property type="entry name" value="Toastrack_DUF4097"/>
</dbReference>
<dbReference type="Gene3D" id="2.160.20.120">
    <property type="match status" value="1"/>
</dbReference>
<gene>
    <name evidence="3" type="ORF">ACFO3S_23310</name>
</gene>
<dbReference type="Pfam" id="PF13349">
    <property type="entry name" value="DUF4097"/>
    <property type="match status" value="1"/>
</dbReference>
<evidence type="ECO:0000313" key="4">
    <source>
        <dbReference type="Proteomes" id="UP001596028"/>
    </source>
</evidence>
<protein>
    <submittedName>
        <fullName evidence="3">DUF4097 family beta strand repeat-containing protein</fullName>
    </submittedName>
</protein>
<feature type="signal peptide" evidence="1">
    <location>
        <begin position="1"/>
        <end position="27"/>
    </location>
</feature>